<keyword evidence="6" id="KW-0539">Nucleus</keyword>
<dbReference type="Proteomes" id="UP000034112">
    <property type="component" value="Unassembled WGS sequence"/>
</dbReference>
<dbReference type="PANTHER" id="PTHR14003">
    <property type="entry name" value="TRANSCRIPTIONAL REPRESSOR PROTEIN YY"/>
    <property type="match status" value="1"/>
</dbReference>
<dbReference type="InterPro" id="IPR036236">
    <property type="entry name" value="Znf_C2H2_sf"/>
</dbReference>
<feature type="domain" description="C2H2-type" evidence="10">
    <location>
        <begin position="78"/>
        <end position="107"/>
    </location>
</feature>
<keyword evidence="3" id="KW-0677">Repeat</keyword>
<comment type="subcellular location">
    <subcellularLocation>
        <location evidence="1">Nucleus</location>
    </subcellularLocation>
</comment>
<feature type="domain" description="C2H2-type" evidence="10">
    <location>
        <begin position="18"/>
        <end position="47"/>
    </location>
</feature>
<dbReference type="PROSITE" id="PS00028">
    <property type="entry name" value="ZINC_FINGER_C2H2_1"/>
    <property type="match status" value="3"/>
</dbReference>
<keyword evidence="2" id="KW-0479">Metal-binding</keyword>
<dbReference type="GO" id="GO:0008270">
    <property type="term" value="F:zinc ion binding"/>
    <property type="evidence" value="ECO:0007669"/>
    <property type="project" value="UniProtKB-KW"/>
</dbReference>
<accession>A0A0F9XCA1</accession>
<proteinExistence type="predicted"/>
<feature type="domain" description="C2H2-type" evidence="10">
    <location>
        <begin position="48"/>
        <end position="77"/>
    </location>
</feature>
<evidence type="ECO:0000256" key="6">
    <source>
        <dbReference type="ARBA" id="ARBA00023242"/>
    </source>
</evidence>
<protein>
    <recommendedName>
        <fullName evidence="7">C2H2 type master regulator of conidiophore development brlA</fullName>
    </recommendedName>
</protein>
<evidence type="ECO:0000256" key="1">
    <source>
        <dbReference type="ARBA" id="ARBA00004123"/>
    </source>
</evidence>
<gene>
    <name evidence="11" type="ORF">THAR02_05203</name>
</gene>
<dbReference type="FunFam" id="3.30.160.60:FF:001102">
    <property type="entry name" value="Transcription factor IIIA"/>
    <property type="match status" value="1"/>
</dbReference>
<dbReference type="PANTHER" id="PTHR14003:SF19">
    <property type="entry name" value="YY2 TRANSCRIPTION FACTOR"/>
    <property type="match status" value="1"/>
</dbReference>
<evidence type="ECO:0000313" key="11">
    <source>
        <dbReference type="EMBL" id="KKP02701.1"/>
    </source>
</evidence>
<dbReference type="GO" id="GO:0000785">
    <property type="term" value="C:chromatin"/>
    <property type="evidence" value="ECO:0007669"/>
    <property type="project" value="TreeGrafter"/>
</dbReference>
<evidence type="ECO:0000256" key="2">
    <source>
        <dbReference type="ARBA" id="ARBA00022723"/>
    </source>
</evidence>
<evidence type="ECO:0000256" key="8">
    <source>
        <dbReference type="PROSITE-ProRule" id="PRU00042"/>
    </source>
</evidence>
<dbReference type="SMART" id="SM00355">
    <property type="entry name" value="ZnF_C2H2"/>
    <property type="match status" value="3"/>
</dbReference>
<dbReference type="PROSITE" id="PS50157">
    <property type="entry name" value="ZINC_FINGER_C2H2_2"/>
    <property type="match status" value="3"/>
</dbReference>
<evidence type="ECO:0000256" key="3">
    <source>
        <dbReference type="ARBA" id="ARBA00022737"/>
    </source>
</evidence>
<name>A0A0F9XCA1_TRIHA</name>
<dbReference type="EMBL" id="JOKZ01000139">
    <property type="protein sequence ID" value="KKP02701.1"/>
    <property type="molecule type" value="Genomic_DNA"/>
</dbReference>
<dbReference type="GO" id="GO:0005634">
    <property type="term" value="C:nucleus"/>
    <property type="evidence" value="ECO:0007669"/>
    <property type="project" value="UniProtKB-SubCell"/>
</dbReference>
<dbReference type="GO" id="GO:0000981">
    <property type="term" value="F:DNA-binding transcription factor activity, RNA polymerase II-specific"/>
    <property type="evidence" value="ECO:0007669"/>
    <property type="project" value="UniProtKB-ARBA"/>
</dbReference>
<dbReference type="FunFam" id="3.30.160.60:FF:000125">
    <property type="entry name" value="Putative zinc finger protein 143"/>
    <property type="match status" value="2"/>
</dbReference>
<dbReference type="SUPFAM" id="SSF57667">
    <property type="entry name" value="beta-beta-alpha zinc fingers"/>
    <property type="match status" value="2"/>
</dbReference>
<evidence type="ECO:0000256" key="4">
    <source>
        <dbReference type="ARBA" id="ARBA00022771"/>
    </source>
</evidence>
<evidence type="ECO:0000256" key="7">
    <source>
        <dbReference type="ARBA" id="ARBA00044085"/>
    </source>
</evidence>
<feature type="region of interest" description="Disordered" evidence="9">
    <location>
        <begin position="147"/>
        <end position="167"/>
    </location>
</feature>
<keyword evidence="4 8" id="KW-0863">Zinc-finger</keyword>
<evidence type="ECO:0000256" key="5">
    <source>
        <dbReference type="ARBA" id="ARBA00022833"/>
    </source>
</evidence>
<dbReference type="Pfam" id="PF00096">
    <property type="entry name" value="zf-C2H2"/>
    <property type="match status" value="2"/>
</dbReference>
<evidence type="ECO:0000313" key="12">
    <source>
        <dbReference type="Proteomes" id="UP000034112"/>
    </source>
</evidence>
<organism evidence="11 12">
    <name type="scientific">Trichoderma harzianum</name>
    <name type="common">Hypocrea lixii</name>
    <dbReference type="NCBI Taxonomy" id="5544"/>
    <lineage>
        <taxon>Eukaryota</taxon>
        <taxon>Fungi</taxon>
        <taxon>Dikarya</taxon>
        <taxon>Ascomycota</taxon>
        <taxon>Pezizomycotina</taxon>
        <taxon>Sordariomycetes</taxon>
        <taxon>Hypocreomycetidae</taxon>
        <taxon>Hypocreales</taxon>
        <taxon>Hypocreaceae</taxon>
        <taxon>Trichoderma</taxon>
    </lineage>
</organism>
<dbReference type="GO" id="GO:0005667">
    <property type="term" value="C:transcription regulator complex"/>
    <property type="evidence" value="ECO:0007669"/>
    <property type="project" value="TreeGrafter"/>
</dbReference>
<sequence>MSQMMFKGFTDGPDLRPFACDWESCNKDFKRRSDLTRHYKIHTNERPHPCTAPGCEKRFIQRSALAVHTRTHTGEKPHKCKYPGCIKRFSDSSSLARHRHVHTGSRSRRCAHIDCPKSFCRNKLAVRQREHSQQRDIFGGQIDCISDSESSRSSSMPAQPSTPQPLHGITAHQLSTLQGSFFQHTPPASDLDGQVHICCIDEPFHSPQAATDELQDITTLHRFGSMPLYGIGQGSSHIEAMNLDDHYTGSIGQSTMDLSYSSLGLNTNSHNSPASIQSTSSHSALSQKGYHKYLGLQNSTYSLKNATSLGQSTPIMTYSQQLAQARQQMLIHPGQIPSHIVGRYGSPTSVKSEPWYGYETYGVYNI</sequence>
<dbReference type="GO" id="GO:0000978">
    <property type="term" value="F:RNA polymerase II cis-regulatory region sequence-specific DNA binding"/>
    <property type="evidence" value="ECO:0007669"/>
    <property type="project" value="TreeGrafter"/>
</dbReference>
<dbReference type="OMA" id="HICCIDE"/>
<evidence type="ECO:0000256" key="9">
    <source>
        <dbReference type="SAM" id="MobiDB-lite"/>
    </source>
</evidence>
<evidence type="ECO:0000259" key="10">
    <source>
        <dbReference type="PROSITE" id="PS50157"/>
    </source>
</evidence>
<dbReference type="AlphaFoldDB" id="A0A0F9XCA1"/>
<dbReference type="Gene3D" id="3.30.160.60">
    <property type="entry name" value="Classic Zinc Finger"/>
    <property type="match status" value="3"/>
</dbReference>
<reference evidence="12" key="1">
    <citation type="journal article" date="2015" name="Genome Announc.">
        <title>Draft whole-genome sequence of the biocontrol agent Trichoderma harzianum T6776.</title>
        <authorList>
            <person name="Baroncelli R."/>
            <person name="Piaggeschi G."/>
            <person name="Fiorini L."/>
            <person name="Bertolini E."/>
            <person name="Zapparata A."/>
            <person name="Pe M.E."/>
            <person name="Sarrocco S."/>
            <person name="Vannacci G."/>
        </authorList>
    </citation>
    <scope>NUCLEOTIDE SEQUENCE [LARGE SCALE GENOMIC DNA]</scope>
    <source>
        <strain evidence="12">T6776</strain>
    </source>
</reference>
<dbReference type="OrthoDB" id="3437960at2759"/>
<comment type="caution">
    <text evidence="11">The sequence shown here is derived from an EMBL/GenBank/DDBJ whole genome shotgun (WGS) entry which is preliminary data.</text>
</comment>
<keyword evidence="5" id="KW-0862">Zinc</keyword>
<dbReference type="InterPro" id="IPR013087">
    <property type="entry name" value="Znf_C2H2_type"/>
</dbReference>